<feature type="compositionally biased region" description="Basic and acidic residues" evidence="1">
    <location>
        <begin position="830"/>
        <end position="842"/>
    </location>
</feature>
<feature type="compositionally biased region" description="Low complexity" evidence="1">
    <location>
        <begin position="484"/>
        <end position="495"/>
    </location>
</feature>
<feature type="compositionally biased region" description="Basic and acidic residues" evidence="1">
    <location>
        <begin position="851"/>
        <end position="875"/>
    </location>
</feature>
<feature type="compositionally biased region" description="Basic and acidic residues" evidence="1">
    <location>
        <begin position="790"/>
        <end position="800"/>
    </location>
</feature>
<protein>
    <recommendedName>
        <fullName evidence="2">OCEL domain-containing protein</fullName>
    </recommendedName>
</protein>
<feature type="region of interest" description="Disordered" evidence="1">
    <location>
        <begin position="634"/>
        <end position="809"/>
    </location>
</feature>
<organism evidence="3 4">
    <name type="scientific">Penstemon smallii</name>
    <dbReference type="NCBI Taxonomy" id="265156"/>
    <lineage>
        <taxon>Eukaryota</taxon>
        <taxon>Viridiplantae</taxon>
        <taxon>Streptophyta</taxon>
        <taxon>Embryophyta</taxon>
        <taxon>Tracheophyta</taxon>
        <taxon>Spermatophyta</taxon>
        <taxon>Magnoliopsida</taxon>
        <taxon>eudicotyledons</taxon>
        <taxon>Gunneridae</taxon>
        <taxon>Pentapetalae</taxon>
        <taxon>asterids</taxon>
        <taxon>lamiids</taxon>
        <taxon>Lamiales</taxon>
        <taxon>Plantaginaceae</taxon>
        <taxon>Cheloneae</taxon>
        <taxon>Penstemon</taxon>
    </lineage>
</organism>
<feature type="compositionally biased region" description="Basic and acidic residues" evidence="1">
    <location>
        <begin position="1075"/>
        <end position="1089"/>
    </location>
</feature>
<feature type="region of interest" description="Disordered" evidence="1">
    <location>
        <begin position="405"/>
        <end position="461"/>
    </location>
</feature>
<feature type="compositionally biased region" description="Basic and acidic residues" evidence="1">
    <location>
        <begin position="176"/>
        <end position="189"/>
    </location>
</feature>
<reference evidence="3 4" key="1">
    <citation type="submission" date="2024-12" db="EMBL/GenBank/DDBJ databases">
        <title>The unique morphological basis and parallel evolutionary history of personate flowers in Penstemon.</title>
        <authorList>
            <person name="Depatie T.H."/>
            <person name="Wessinger C.A."/>
        </authorList>
    </citation>
    <scope>NUCLEOTIDE SEQUENCE [LARGE SCALE GENOMIC DNA]</scope>
    <source>
        <strain evidence="3">WTNN_2</strain>
        <tissue evidence="3">Leaf</tissue>
    </source>
</reference>
<feature type="compositionally biased region" description="Low complexity" evidence="1">
    <location>
        <begin position="23"/>
        <end position="36"/>
    </location>
</feature>
<gene>
    <name evidence="3" type="ORF">ACJIZ3_025419</name>
</gene>
<feature type="compositionally biased region" description="Low complexity" evidence="1">
    <location>
        <begin position="505"/>
        <end position="543"/>
    </location>
</feature>
<accession>A0ABD3TXW1</accession>
<dbReference type="Proteomes" id="UP001634393">
    <property type="component" value="Unassembled WGS sequence"/>
</dbReference>
<keyword evidence="4" id="KW-1185">Reference proteome</keyword>
<feature type="compositionally biased region" description="Polar residues" evidence="1">
    <location>
        <begin position="426"/>
        <end position="442"/>
    </location>
</feature>
<name>A0ABD3TXW1_9LAMI</name>
<feature type="compositionally biased region" description="Basic and acidic residues" evidence="1">
    <location>
        <begin position="590"/>
        <end position="615"/>
    </location>
</feature>
<feature type="compositionally biased region" description="Low complexity" evidence="1">
    <location>
        <begin position="250"/>
        <end position="271"/>
    </location>
</feature>
<feature type="region of interest" description="Disordered" evidence="1">
    <location>
        <begin position="473"/>
        <end position="615"/>
    </location>
</feature>
<feature type="compositionally biased region" description="Gly residues" evidence="1">
    <location>
        <begin position="1"/>
        <end position="16"/>
    </location>
</feature>
<feature type="compositionally biased region" description="Low complexity" evidence="1">
    <location>
        <begin position="408"/>
        <end position="420"/>
    </location>
</feature>
<feature type="region of interest" description="Disordered" evidence="1">
    <location>
        <begin position="830"/>
        <end position="899"/>
    </location>
</feature>
<dbReference type="Pfam" id="PF07303">
    <property type="entry name" value="Occludin_ELL"/>
    <property type="match status" value="1"/>
</dbReference>
<dbReference type="AlphaFoldDB" id="A0ABD3TXW1"/>
<comment type="caution">
    <text evidence="3">The sequence shown here is derived from an EMBL/GenBank/DDBJ whole genome shotgun (WGS) entry which is preliminary data.</text>
</comment>
<sequence length="1240" mass="136250">MFGGSGKLGRGGGGSAGKRSIHAPPTSRPSPSSAPAGRLSMSSGPRGRVSASYAAISGPSTSSLQVEESFSLVRENPLNFAMAIKLVPDLVEEIKRVEAQGGTARIKFDANPNNNNGNVINVGDKNFKFTWSREIPDLCDIYEERQSGEDGNGLLVESGAAWRKLNVQRVLDESTKNHVKMRSEEAERKLKSRKAIILDPQNPSMKNQMKALAAAESIPWKNFKHRKEPPYKKPKSDPTPVGGPPKSVYKSGLSTTTPSKSKLSSGSPLSSQLHQFGTPASPVGSGNLLKGHGSVPDVSPAHNMNKSAISDKEIQSRLPNNTSSEKSKQKHITQVKPSDLKSLMISLLMEHHSKGMSLKALERAIGDVMPNSAREIEPILKQIATFQAPGRYFLRSGVEIESFKKQSSKSGSSPQISSHQIPEPQNFDQISAQDPSFSMRTSATDEEQAQLNSTPAHASDAIEEVDILHNTPDRLSDKKVPDNSEGLAGSSSDSGSDSDSDSDSSDSGSDSGSQSRSKSKSPVGSQSGSSSDSESDASSSSKQASDEDVDIMTSDDDKESKHKLQDTDPVSSKSPVQLRPPDSEYVDIGNCEKQDDRVSDLVEIEKDSPEDNHEVEKAAINYVFLNQEGEEPVEEIKNNYPANYHDHQQRQNDINLYSGPVSGVSDGIKSGQSGSHGKLLEGKSKRRSDDKHSDERPHNHKRLKGKNLSQPVSGAIKLLFGDSPDNSIPDKPQQMLQKGPVDQNKAARNGIDDPSIKTGIDQGIPTRYAYDSQQPGERSVETSGWAEAPSGEKRPGEHHNVGPGVKYSERTSQINEDLWIKKGYDTEIQTHNEDGLVSERRPTKLSAEGLGEEHASLMESHNRKPEMLGKRKEAGPHSNSYTGYSPKHNSTSVSVRDRSPVMNGRGIFLQREHSDLELGELREPLLDKHARRKKQFEQKSSLKQLENRLSDSECWNSDSSRGKSPNNIRGDSRKLSPPISEAGVSGIPDRPFKRKVTRHYGDDLTRPLNRATQPLLQQHQSSGDHTEHATQHNKVSDRSSKGKKAGTGGSQGVSLEGCGDTSRIVPVNATAPHNDPVREVTHSTKESKKVKPTKVGDSNRRKDSSLRGSDDGGKIKRESSSDENSCPYTKYEKEEPELKGPINDVSQYEEYLNEYREKYESYFSLSKDLESYRNQFSNLGKDLEAYRGRDMKKYDDILGKLRSSFRQCGERCVRLKKIFVVLHEELQNLKQMMKDYAAKG</sequence>
<dbReference type="InterPro" id="IPR010844">
    <property type="entry name" value="Occludin_ELL"/>
</dbReference>
<evidence type="ECO:0000259" key="2">
    <source>
        <dbReference type="PROSITE" id="PS51980"/>
    </source>
</evidence>
<dbReference type="PANTHER" id="PTHR38372:SF2">
    <property type="entry name" value="DENTIN SIALOPHOSPHOPROTEIN-LIKE PROTEIN"/>
    <property type="match status" value="1"/>
</dbReference>
<feature type="domain" description="OCEL" evidence="2">
    <location>
        <begin position="1133"/>
        <end position="1240"/>
    </location>
</feature>
<dbReference type="EMBL" id="JBJXBP010000003">
    <property type="protein sequence ID" value="KAL3840828.1"/>
    <property type="molecule type" value="Genomic_DNA"/>
</dbReference>
<evidence type="ECO:0000256" key="1">
    <source>
        <dbReference type="SAM" id="MobiDB-lite"/>
    </source>
</evidence>
<feature type="region of interest" description="Disordered" evidence="1">
    <location>
        <begin position="1"/>
        <end position="51"/>
    </location>
</feature>
<feature type="compositionally biased region" description="Basic and acidic residues" evidence="1">
    <location>
        <begin position="473"/>
        <end position="482"/>
    </location>
</feature>
<feature type="compositionally biased region" description="Polar residues" evidence="1">
    <location>
        <begin position="1010"/>
        <end position="1021"/>
    </location>
</feature>
<feature type="compositionally biased region" description="Basic and acidic residues" evidence="1">
    <location>
        <begin position="1097"/>
        <end position="1120"/>
    </location>
</feature>
<feature type="compositionally biased region" description="Basic and acidic residues" evidence="1">
    <location>
        <begin position="678"/>
        <end position="697"/>
    </location>
</feature>
<feature type="region of interest" description="Disordered" evidence="1">
    <location>
        <begin position="176"/>
        <end position="335"/>
    </location>
</feature>
<dbReference type="Gene3D" id="6.10.140.340">
    <property type="match status" value="1"/>
</dbReference>
<dbReference type="SUPFAM" id="SSF144292">
    <property type="entry name" value="occludin/ELL-like"/>
    <property type="match status" value="1"/>
</dbReference>
<feature type="compositionally biased region" description="Basic and acidic residues" evidence="1">
    <location>
        <begin position="1022"/>
        <end position="1040"/>
    </location>
</feature>
<feature type="region of interest" description="Disordered" evidence="1">
    <location>
        <begin position="930"/>
        <end position="1137"/>
    </location>
</feature>
<proteinExistence type="predicted"/>
<feature type="compositionally biased region" description="Acidic residues" evidence="1">
    <location>
        <begin position="546"/>
        <end position="557"/>
    </location>
</feature>
<evidence type="ECO:0000313" key="4">
    <source>
        <dbReference type="Proteomes" id="UP001634393"/>
    </source>
</evidence>
<feature type="compositionally biased region" description="Polar residues" evidence="1">
    <location>
        <begin position="877"/>
        <end position="894"/>
    </location>
</feature>
<evidence type="ECO:0000313" key="3">
    <source>
        <dbReference type="EMBL" id="KAL3840828.1"/>
    </source>
</evidence>
<dbReference type="PROSITE" id="PS51980">
    <property type="entry name" value="OCEL"/>
    <property type="match status" value="1"/>
</dbReference>
<dbReference type="PANTHER" id="PTHR38372">
    <property type="entry name" value="DENTIN SIALOPHOSPHOPROTEIN-LIKE PROTEIN"/>
    <property type="match status" value="1"/>
</dbReference>
<feature type="compositionally biased region" description="Polar residues" evidence="1">
    <location>
        <begin position="953"/>
        <end position="969"/>
    </location>
</feature>